<evidence type="ECO:0008006" key="3">
    <source>
        <dbReference type="Google" id="ProtNLM"/>
    </source>
</evidence>
<evidence type="ECO:0000313" key="2">
    <source>
        <dbReference type="Proteomes" id="UP000313359"/>
    </source>
</evidence>
<dbReference type="OrthoDB" id="2570975at2759"/>
<keyword evidence="2" id="KW-1185">Reference proteome</keyword>
<reference evidence="1" key="1">
    <citation type="journal article" date="2018" name="Genome Biol. Evol.">
        <title>Genomics and development of Lentinus tigrinus, a white-rot wood-decaying mushroom with dimorphic fruiting bodies.</title>
        <authorList>
            <person name="Wu B."/>
            <person name="Xu Z."/>
            <person name="Knudson A."/>
            <person name="Carlson A."/>
            <person name="Chen N."/>
            <person name="Kovaka S."/>
            <person name="LaButti K."/>
            <person name="Lipzen A."/>
            <person name="Pennachio C."/>
            <person name="Riley R."/>
            <person name="Schakwitz W."/>
            <person name="Umezawa K."/>
            <person name="Ohm R.A."/>
            <person name="Grigoriev I.V."/>
            <person name="Nagy L.G."/>
            <person name="Gibbons J."/>
            <person name="Hibbett D."/>
        </authorList>
    </citation>
    <scope>NUCLEOTIDE SEQUENCE [LARGE SCALE GENOMIC DNA]</scope>
    <source>
        <strain evidence="1">ALCF2SS1-6</strain>
    </source>
</reference>
<protein>
    <recommendedName>
        <fullName evidence="3">Clp1-like protein</fullName>
    </recommendedName>
</protein>
<sequence>MVFVPPIKPLIEPRHWRSLPRTLERPPLGKINTANIASADPAYAGITPEKIREDFVANGAKILGPSKRDPQASLTVNADSEILPDHCDLTITESGVAMRPTHVFALYPTFDSAIQDARCSPHQLRLTYPQTRRVVLRPSHSALWAAYCSKLPTITYEPVKVLTSSTSGEDPEGPCSRLRLPLVPLALPYTVGFDNLLLYMYSGCQKRFVSSMLLPIDTKVEIKPQLEAWEKFAGFLTLVPRTKKNEAYWELHPEAADRLGALMAERYAFEDLCRLARNVWGTHQDAVCLGIVDVRLWEALEFAWTALLKAMEIADRVSGAVDGAK</sequence>
<name>A0A5C2RYR3_9APHY</name>
<dbReference type="EMBL" id="ML122289">
    <property type="protein sequence ID" value="RPD56216.1"/>
    <property type="molecule type" value="Genomic_DNA"/>
</dbReference>
<accession>A0A5C2RYR3</accession>
<dbReference type="Proteomes" id="UP000313359">
    <property type="component" value="Unassembled WGS sequence"/>
</dbReference>
<organism evidence="1 2">
    <name type="scientific">Lentinus tigrinus ALCF2SS1-6</name>
    <dbReference type="NCBI Taxonomy" id="1328759"/>
    <lineage>
        <taxon>Eukaryota</taxon>
        <taxon>Fungi</taxon>
        <taxon>Dikarya</taxon>
        <taxon>Basidiomycota</taxon>
        <taxon>Agaricomycotina</taxon>
        <taxon>Agaricomycetes</taxon>
        <taxon>Polyporales</taxon>
        <taxon>Polyporaceae</taxon>
        <taxon>Lentinus</taxon>
    </lineage>
</organism>
<dbReference type="AlphaFoldDB" id="A0A5C2RYR3"/>
<evidence type="ECO:0000313" key="1">
    <source>
        <dbReference type="EMBL" id="RPD56216.1"/>
    </source>
</evidence>
<proteinExistence type="predicted"/>
<gene>
    <name evidence="1" type="ORF">L227DRAFT_614618</name>
</gene>